<name>A0A0E9TUD8_ANGAN</name>
<reference evidence="1" key="1">
    <citation type="submission" date="2014-11" db="EMBL/GenBank/DDBJ databases">
        <authorList>
            <person name="Amaro Gonzalez C."/>
        </authorList>
    </citation>
    <scope>NUCLEOTIDE SEQUENCE</scope>
</reference>
<dbReference type="AlphaFoldDB" id="A0A0E9TUD8"/>
<reference evidence="1" key="2">
    <citation type="journal article" date="2015" name="Fish Shellfish Immunol.">
        <title>Early steps in the European eel (Anguilla anguilla)-Vibrio vulnificus interaction in the gills: Role of the RtxA13 toxin.</title>
        <authorList>
            <person name="Callol A."/>
            <person name="Pajuelo D."/>
            <person name="Ebbesson L."/>
            <person name="Teles M."/>
            <person name="MacKenzie S."/>
            <person name="Amaro C."/>
        </authorList>
    </citation>
    <scope>NUCLEOTIDE SEQUENCE</scope>
</reference>
<evidence type="ECO:0000313" key="1">
    <source>
        <dbReference type="EMBL" id="JAH57087.1"/>
    </source>
</evidence>
<accession>A0A0E9TUD8</accession>
<protein>
    <submittedName>
        <fullName evidence="1">Uncharacterized protein</fullName>
    </submittedName>
</protein>
<proteinExistence type="predicted"/>
<sequence length="53" mass="6170">MLWGVFSLQGLGPLVPLEGRVIAKQYKFVLSDHLYSMMKHFCNNFFQTLILHT</sequence>
<dbReference type="EMBL" id="GBXM01051490">
    <property type="protein sequence ID" value="JAH57087.1"/>
    <property type="molecule type" value="Transcribed_RNA"/>
</dbReference>
<organism evidence="1">
    <name type="scientific">Anguilla anguilla</name>
    <name type="common">European freshwater eel</name>
    <name type="synonym">Muraena anguilla</name>
    <dbReference type="NCBI Taxonomy" id="7936"/>
    <lineage>
        <taxon>Eukaryota</taxon>
        <taxon>Metazoa</taxon>
        <taxon>Chordata</taxon>
        <taxon>Craniata</taxon>
        <taxon>Vertebrata</taxon>
        <taxon>Euteleostomi</taxon>
        <taxon>Actinopterygii</taxon>
        <taxon>Neopterygii</taxon>
        <taxon>Teleostei</taxon>
        <taxon>Anguilliformes</taxon>
        <taxon>Anguillidae</taxon>
        <taxon>Anguilla</taxon>
    </lineage>
</organism>